<keyword evidence="2" id="KW-1185">Reference proteome</keyword>
<evidence type="ECO:0000313" key="2">
    <source>
        <dbReference type="Proteomes" id="UP000054342"/>
    </source>
</evidence>
<gene>
    <name evidence="1" type="ORF">PV05_05482</name>
</gene>
<sequence>MASTPTHWKLIRVRAETIDLQRLVEESNSRICIVQECDDNGKAFEVAVEPSYLAEVQELQSHANLPYNPTHPREAEKAILGIYQANRKARERWLQRAVDVISSEHHHEIKEAYRNLTQLLGLQRELDRKILIQNISDSLASVRRKLARNLVFLFLNLEADHTSADAQIFLASNEEELIDSLKFGLKPPTPFNRDECQITSLFRALLELSSGRVDFYQHNFAENYTAKQNSELCARIFDISDIKTFGEFDVREISNSLSKSPLFVGETLSAEGLGQWAAIMNSSLQVGFPSGHLNLPSQILSGFGVGQIKMFETILIDTYQNLPPLNKPANNTLLLLTWSTSVSQWSEHGPNGPLKVLANWAKSEEGWNLYVRVAEEFQGHQTVEQLTLTMSALLSYRRLYPDFLDYSEQPITANYIADLDALLHGTSIGNSGKVAERLLFALARQLQSMGEDFGDIRQFLETILDREPPQRHFFDALSDEYVQLRMSGRSHETTMIELTHGTSAELR</sequence>
<dbReference type="RefSeq" id="XP_013317448.1">
    <property type="nucleotide sequence ID" value="XM_013461994.1"/>
</dbReference>
<organism evidence="1 2">
    <name type="scientific">Exophiala xenobiotica</name>
    <dbReference type="NCBI Taxonomy" id="348802"/>
    <lineage>
        <taxon>Eukaryota</taxon>
        <taxon>Fungi</taxon>
        <taxon>Dikarya</taxon>
        <taxon>Ascomycota</taxon>
        <taxon>Pezizomycotina</taxon>
        <taxon>Eurotiomycetes</taxon>
        <taxon>Chaetothyriomycetidae</taxon>
        <taxon>Chaetothyriales</taxon>
        <taxon>Herpotrichiellaceae</taxon>
        <taxon>Exophiala</taxon>
    </lineage>
</organism>
<dbReference type="OrthoDB" id="5351292at2759"/>
<dbReference type="Proteomes" id="UP000054342">
    <property type="component" value="Unassembled WGS sequence"/>
</dbReference>
<reference evidence="1 2" key="1">
    <citation type="submission" date="2015-01" db="EMBL/GenBank/DDBJ databases">
        <title>The Genome Sequence of Exophiala xenobiotica CBS118157.</title>
        <authorList>
            <consortium name="The Broad Institute Genomics Platform"/>
            <person name="Cuomo C."/>
            <person name="de Hoog S."/>
            <person name="Gorbushina A."/>
            <person name="Stielow B."/>
            <person name="Teixiera M."/>
            <person name="Abouelleil A."/>
            <person name="Chapman S.B."/>
            <person name="Priest M."/>
            <person name="Young S.K."/>
            <person name="Wortman J."/>
            <person name="Nusbaum C."/>
            <person name="Birren B."/>
        </authorList>
    </citation>
    <scope>NUCLEOTIDE SEQUENCE [LARGE SCALE GENOMIC DNA]</scope>
    <source>
        <strain evidence="1 2">CBS 118157</strain>
    </source>
</reference>
<accession>A0A0D2FA12</accession>
<name>A0A0D2FA12_9EURO</name>
<protein>
    <submittedName>
        <fullName evidence="1">Uncharacterized protein</fullName>
    </submittedName>
</protein>
<dbReference type="AlphaFoldDB" id="A0A0D2FA12"/>
<dbReference type="GeneID" id="25327390"/>
<evidence type="ECO:0000313" key="1">
    <source>
        <dbReference type="EMBL" id="KIW56864.1"/>
    </source>
</evidence>
<dbReference type="HOGENOM" id="CLU_537513_0_0_1"/>
<proteinExistence type="predicted"/>
<dbReference type="EMBL" id="KN847319">
    <property type="protein sequence ID" value="KIW56864.1"/>
    <property type="molecule type" value="Genomic_DNA"/>
</dbReference>